<proteinExistence type="predicted"/>
<dbReference type="Pfam" id="PF11749">
    <property type="entry name" value="DUF3305"/>
    <property type="match status" value="1"/>
</dbReference>
<sequence length="176" mass="20044">MTIMLGVIAEKRQSISRWAKDYWIPVGVMLAPADLEAGDVLVSDDRMTRYYMGRFDLTCYAADTEAYVENFDSGAPALYVVLRRDTEGTHPLDWFVHLVTASPHEAQDCEVGSEDLIERLPMPPEIEAAMLDFLDSYHVEKKFVKRRRDKLDVEEQKFGKQPIFLQRKRGGGGLDG</sequence>
<dbReference type="InterPro" id="IPR021736">
    <property type="entry name" value="DUF3305"/>
</dbReference>
<dbReference type="EMBL" id="JBHRSK010000010">
    <property type="protein sequence ID" value="MFC2969189.1"/>
    <property type="molecule type" value="Genomic_DNA"/>
</dbReference>
<organism evidence="1 2">
    <name type="scientific">Acidimangrovimonas pyrenivorans</name>
    <dbReference type="NCBI Taxonomy" id="2030798"/>
    <lineage>
        <taxon>Bacteria</taxon>
        <taxon>Pseudomonadati</taxon>
        <taxon>Pseudomonadota</taxon>
        <taxon>Alphaproteobacteria</taxon>
        <taxon>Rhodobacterales</taxon>
        <taxon>Paracoccaceae</taxon>
        <taxon>Acidimangrovimonas</taxon>
    </lineage>
</organism>
<accession>A0ABV7AIF4</accession>
<evidence type="ECO:0000313" key="2">
    <source>
        <dbReference type="Proteomes" id="UP001595443"/>
    </source>
</evidence>
<name>A0ABV7AIF4_9RHOB</name>
<gene>
    <name evidence="1" type="ORF">ACFOES_13875</name>
</gene>
<evidence type="ECO:0000313" key="1">
    <source>
        <dbReference type="EMBL" id="MFC2969189.1"/>
    </source>
</evidence>
<dbReference type="Proteomes" id="UP001595443">
    <property type="component" value="Unassembled WGS sequence"/>
</dbReference>
<keyword evidence="2" id="KW-1185">Reference proteome</keyword>
<comment type="caution">
    <text evidence="1">The sequence shown here is derived from an EMBL/GenBank/DDBJ whole genome shotgun (WGS) entry which is preliminary data.</text>
</comment>
<reference evidence="2" key="1">
    <citation type="journal article" date="2019" name="Int. J. Syst. Evol. Microbiol.">
        <title>The Global Catalogue of Microorganisms (GCM) 10K type strain sequencing project: providing services to taxonomists for standard genome sequencing and annotation.</title>
        <authorList>
            <consortium name="The Broad Institute Genomics Platform"/>
            <consortium name="The Broad Institute Genome Sequencing Center for Infectious Disease"/>
            <person name="Wu L."/>
            <person name="Ma J."/>
        </authorList>
    </citation>
    <scope>NUCLEOTIDE SEQUENCE [LARGE SCALE GENOMIC DNA]</scope>
    <source>
        <strain evidence="2">KCTC 62192</strain>
    </source>
</reference>
<protein>
    <submittedName>
        <fullName evidence="1">DUF3305 domain-containing protein</fullName>
    </submittedName>
</protein>
<dbReference type="RefSeq" id="WP_377833894.1">
    <property type="nucleotide sequence ID" value="NZ_JBHRSK010000010.1"/>
</dbReference>